<evidence type="ECO:0000256" key="1">
    <source>
        <dbReference type="ARBA" id="ARBA00007682"/>
    </source>
</evidence>
<dbReference type="GO" id="GO:0000289">
    <property type="term" value="P:nuclear-transcribed mRNA poly(A) tail shortening"/>
    <property type="evidence" value="ECO:0007669"/>
    <property type="project" value="UniProtKB-ARBA"/>
</dbReference>
<feature type="compositionally biased region" description="Low complexity" evidence="4">
    <location>
        <begin position="251"/>
        <end position="264"/>
    </location>
</feature>
<gene>
    <name evidence="6" type="ORF">TAPDE_003709</name>
</gene>
<feature type="region of interest" description="Disordered" evidence="4">
    <location>
        <begin position="1"/>
        <end position="60"/>
    </location>
</feature>
<sequence>MNGPPALGGASTEGPPGTQHHHEEPPTPRSATIHQHTRDRGGDLSVPVPPETIQKAKKVAPIEDEEPLTEVEKYTIKGLLPIIRQSNTDASMLALGSDLTNLGLKLAADDDRLLSSLWSSPWSDCPNLTTLPEPHWRVPSCYTSDMQGVLPPADLKIGNFAEETLFYIFYTQPRDKMQELAAQELTHRNWRYHKSLGLWLTKEPGIEPQLRTNSMERGTYVFWDSGRWERIKKVFELYYEDLEDRFSGPTASGASSQSQQLSGVAGNGKISQDRNQ</sequence>
<feature type="region of interest" description="Disordered" evidence="4">
    <location>
        <begin position="247"/>
        <end position="276"/>
    </location>
</feature>
<dbReference type="Proteomes" id="UP000013776">
    <property type="component" value="Unassembled WGS sequence"/>
</dbReference>
<comment type="caution">
    <text evidence="6">The sequence shown here is derived from an EMBL/GenBank/DDBJ whole genome shotgun (WGS) entry which is preliminary data.</text>
</comment>
<evidence type="ECO:0000313" key="7">
    <source>
        <dbReference type="Proteomes" id="UP000013776"/>
    </source>
</evidence>
<dbReference type="AlphaFoldDB" id="R4XJE9"/>
<comment type="similarity">
    <text evidence="1">Belongs to the CNOT2/3/5 family.</text>
</comment>
<accession>R4XJE9</accession>
<dbReference type="Pfam" id="PF04153">
    <property type="entry name" value="NOT2_3_5_C"/>
    <property type="match status" value="1"/>
</dbReference>
<evidence type="ECO:0000313" key="6">
    <source>
        <dbReference type="EMBL" id="CCG83480.1"/>
    </source>
</evidence>
<dbReference type="OrthoDB" id="25391at2759"/>
<dbReference type="VEuPathDB" id="FungiDB:TAPDE_003709"/>
<dbReference type="GO" id="GO:0030015">
    <property type="term" value="C:CCR4-NOT core complex"/>
    <property type="evidence" value="ECO:0007669"/>
    <property type="project" value="InterPro"/>
</dbReference>
<dbReference type="InterPro" id="IPR007282">
    <property type="entry name" value="NOT2/3/5_C"/>
</dbReference>
<evidence type="ECO:0000259" key="5">
    <source>
        <dbReference type="Pfam" id="PF04153"/>
    </source>
</evidence>
<dbReference type="InterPro" id="IPR040168">
    <property type="entry name" value="Not2/3/5"/>
</dbReference>
<dbReference type="InterPro" id="IPR038635">
    <property type="entry name" value="CCR4-NOT_su2/3/5_C_sf"/>
</dbReference>
<evidence type="ECO:0000256" key="3">
    <source>
        <dbReference type="ARBA" id="ARBA00023163"/>
    </source>
</evidence>
<dbReference type="EMBL" id="CAHR02000153">
    <property type="protein sequence ID" value="CCG83480.1"/>
    <property type="molecule type" value="Genomic_DNA"/>
</dbReference>
<dbReference type="STRING" id="1097556.R4XJE9"/>
<feature type="domain" description="NOT2/NOT3/NOT5 C-terminal" evidence="5">
    <location>
        <begin position="116"/>
        <end position="242"/>
    </location>
</feature>
<proteinExistence type="inferred from homology"/>
<reference evidence="6 7" key="1">
    <citation type="journal article" date="2013" name="MBio">
        <title>Genome sequencing of the plant pathogen Taphrina deformans, the causal agent of peach leaf curl.</title>
        <authorList>
            <person name="Cisse O.H."/>
            <person name="Almeida J.M.G.C.F."/>
            <person name="Fonseca A."/>
            <person name="Kumar A.A."/>
            <person name="Salojaervi J."/>
            <person name="Overmyer K."/>
            <person name="Hauser P.M."/>
            <person name="Pagni M."/>
        </authorList>
    </citation>
    <scope>NUCLEOTIDE SEQUENCE [LARGE SCALE GENOMIC DNA]</scope>
    <source>
        <strain evidence="7">PYCC 5710 / ATCC 11124 / CBS 356.35 / IMI 108563 / JCM 9778 / NBRC 8474</strain>
    </source>
</reference>
<dbReference type="eggNOG" id="KOG2151">
    <property type="taxonomic scope" value="Eukaryota"/>
</dbReference>
<evidence type="ECO:0000256" key="4">
    <source>
        <dbReference type="SAM" id="MobiDB-lite"/>
    </source>
</evidence>
<name>R4XJE9_TAPDE</name>
<organism evidence="6 7">
    <name type="scientific">Taphrina deformans (strain PYCC 5710 / ATCC 11124 / CBS 356.35 / IMI 108563 / JCM 9778 / NBRC 8474)</name>
    <name type="common">Peach leaf curl fungus</name>
    <name type="synonym">Lalaria deformans</name>
    <dbReference type="NCBI Taxonomy" id="1097556"/>
    <lineage>
        <taxon>Eukaryota</taxon>
        <taxon>Fungi</taxon>
        <taxon>Dikarya</taxon>
        <taxon>Ascomycota</taxon>
        <taxon>Taphrinomycotina</taxon>
        <taxon>Taphrinomycetes</taxon>
        <taxon>Taphrinales</taxon>
        <taxon>Taphrinaceae</taxon>
        <taxon>Taphrina</taxon>
    </lineage>
</organism>
<dbReference type="GO" id="GO:0006355">
    <property type="term" value="P:regulation of DNA-templated transcription"/>
    <property type="evidence" value="ECO:0007669"/>
    <property type="project" value="InterPro"/>
</dbReference>
<evidence type="ECO:0000256" key="2">
    <source>
        <dbReference type="ARBA" id="ARBA00023015"/>
    </source>
</evidence>
<dbReference type="Gene3D" id="2.30.30.1020">
    <property type="entry name" value="CCR4-NOT complex subunit 2/3/5, C-terminal domain"/>
    <property type="match status" value="1"/>
</dbReference>
<keyword evidence="7" id="KW-1185">Reference proteome</keyword>
<keyword evidence="2" id="KW-0805">Transcription regulation</keyword>
<protein>
    <submittedName>
        <fullName evidence="6">CCR4-Not complex subunit not2</fullName>
    </submittedName>
</protein>
<keyword evidence="3" id="KW-0804">Transcription</keyword>
<dbReference type="PANTHER" id="PTHR23326">
    <property type="entry name" value="CCR4 NOT-RELATED"/>
    <property type="match status" value="1"/>
</dbReference>